<dbReference type="Proteomes" id="UP000295484">
    <property type="component" value="Unassembled WGS sequence"/>
</dbReference>
<feature type="transmembrane region" description="Helical" evidence="4">
    <location>
        <begin position="288"/>
        <end position="308"/>
    </location>
</feature>
<dbReference type="SMART" id="SM00304">
    <property type="entry name" value="HAMP"/>
    <property type="match status" value="2"/>
</dbReference>
<dbReference type="InterPro" id="IPR032255">
    <property type="entry name" value="HBM"/>
</dbReference>
<dbReference type="InterPro" id="IPR051310">
    <property type="entry name" value="MCP_chemotaxis"/>
</dbReference>
<dbReference type="Gene3D" id="1.10.287.950">
    <property type="entry name" value="Methyl-accepting chemotaxis protein"/>
    <property type="match status" value="1"/>
</dbReference>
<name>A0A4R8FV34_9RHOB</name>
<evidence type="ECO:0000259" key="5">
    <source>
        <dbReference type="PROSITE" id="PS50111"/>
    </source>
</evidence>
<feature type="domain" description="HAMP" evidence="6">
    <location>
        <begin position="400"/>
        <end position="452"/>
    </location>
</feature>
<dbReference type="Pfam" id="PF00015">
    <property type="entry name" value="MCPsignal"/>
    <property type="match status" value="1"/>
</dbReference>
<dbReference type="Gene3D" id="6.10.340.10">
    <property type="match status" value="1"/>
</dbReference>
<evidence type="ECO:0000313" key="8">
    <source>
        <dbReference type="Proteomes" id="UP000295484"/>
    </source>
</evidence>
<keyword evidence="4" id="KW-1133">Transmembrane helix</keyword>
<dbReference type="Pfam" id="PF18947">
    <property type="entry name" value="HAMP_2"/>
    <property type="match status" value="1"/>
</dbReference>
<comment type="caution">
    <text evidence="7">The sequence shown here is derived from an EMBL/GenBank/DDBJ whole genome shotgun (WGS) entry which is preliminary data.</text>
</comment>
<dbReference type="SUPFAM" id="SSF58104">
    <property type="entry name" value="Methyl-accepting chemotaxis protein (MCP) signaling domain"/>
    <property type="match status" value="1"/>
</dbReference>
<dbReference type="AlphaFoldDB" id="A0A4R8FV34"/>
<dbReference type="PANTHER" id="PTHR43531:SF11">
    <property type="entry name" value="METHYL-ACCEPTING CHEMOTAXIS PROTEIN 3"/>
    <property type="match status" value="1"/>
</dbReference>
<evidence type="ECO:0000259" key="6">
    <source>
        <dbReference type="PROSITE" id="PS50885"/>
    </source>
</evidence>
<keyword evidence="4" id="KW-0472">Membrane</keyword>
<dbReference type="SMART" id="SM01358">
    <property type="entry name" value="HBM"/>
    <property type="match status" value="1"/>
</dbReference>
<dbReference type="GO" id="GO:0006935">
    <property type="term" value="P:chemotaxis"/>
    <property type="evidence" value="ECO:0007669"/>
    <property type="project" value="UniProtKB-KW"/>
</dbReference>
<dbReference type="GO" id="GO:0007165">
    <property type="term" value="P:signal transduction"/>
    <property type="evidence" value="ECO:0007669"/>
    <property type="project" value="UniProtKB-KW"/>
</dbReference>
<accession>A0A4R8FV34</accession>
<sequence>MRFSTSIRTAILAIVLLASAVMLGLIGLALHVDSLRDAAEEQISLIAKEDRTLADVEIGLLQARRAEKDFLLRHEDSFVDKQTAALDGIARNTEAAEALGKRVGGLEASEHDFVALTTAIRTYGEEFGRLVEIRRRLGYDEESGLQGQLRNAVHGIEARLEEIGNPEMQVKMLMMRRHEKDFILRGDPKYLDRLNARVDEFHAFPDSLFADAAQRQEIDQLLATYQGAFTAFVEENLAEQTLRASLSAHYAEAEPILARLVATVRGRADEVNATAAIAKARAERLSNWIGASGLVVFVVLAIWLSFAISRPLRRIDIALRQMMKGDYTPHIGTSRISETAAIAAAVDSFRHELAQKDRLDRDISEVIDACAAGDFSKRLPDPGEDSNSAVLVRGVNAIGDAAQKGLGDVLIVLDTLSKGDLTVHMPSGHHGVFSEISESIDTLVSSLSSILRQLSASSDLLNSTARRIASASDEASHRGQNSAASLEETAAALQTLANNVRGAADSAKSAEQFVESARDRAENTRTVADKTVGAIRRIEESSSAIGRITGMIEDVAFQTNLLALNAGVEAARAGEAGRGFAVVASEVRALAQRATEAAREITALIRSSETHVADGVKLVSDTVAALGAIQDSVTSVCDKVAAIAANTIEQSTSITEINTAVGALDRDVQQNAAILDETATAGQMLRSEADSLVDLVKQFRLPDESEAQSHRFAAE</sequence>
<gene>
    <name evidence="7" type="ORF">EV657_10698</name>
</gene>
<evidence type="ECO:0000313" key="7">
    <source>
        <dbReference type="EMBL" id="TDX30614.1"/>
    </source>
</evidence>
<keyword evidence="1" id="KW-0145">Chemotaxis</keyword>
<keyword evidence="3" id="KW-0807">Transducer</keyword>
<feature type="domain" description="HAMP" evidence="6">
    <location>
        <begin position="306"/>
        <end position="358"/>
    </location>
</feature>
<dbReference type="PANTHER" id="PTHR43531">
    <property type="entry name" value="PROTEIN ICFG"/>
    <property type="match status" value="1"/>
</dbReference>
<dbReference type="Pfam" id="PF00672">
    <property type="entry name" value="HAMP"/>
    <property type="match status" value="1"/>
</dbReference>
<organism evidence="7 8">
    <name type="scientific">Rhodovulum visakhapatnamense</name>
    <dbReference type="NCBI Taxonomy" id="364297"/>
    <lineage>
        <taxon>Bacteria</taxon>
        <taxon>Pseudomonadati</taxon>
        <taxon>Pseudomonadota</taxon>
        <taxon>Alphaproteobacteria</taxon>
        <taxon>Rhodobacterales</taxon>
        <taxon>Paracoccaceae</taxon>
        <taxon>Rhodovulum</taxon>
    </lineage>
</organism>
<comment type="similarity">
    <text evidence="2">Belongs to the methyl-accepting chemotaxis (MCP) protein family.</text>
</comment>
<reference evidence="7 8" key="1">
    <citation type="submission" date="2019-03" db="EMBL/GenBank/DDBJ databases">
        <title>Genomic Encyclopedia of Type Strains, Phase IV (KMG-IV): sequencing the most valuable type-strain genomes for metagenomic binning, comparative biology and taxonomic classification.</title>
        <authorList>
            <person name="Goeker M."/>
        </authorList>
    </citation>
    <scope>NUCLEOTIDE SEQUENCE [LARGE SCALE GENOMIC DNA]</scope>
    <source>
        <strain evidence="7 8">JA181</strain>
    </source>
</reference>
<dbReference type="GO" id="GO:0016020">
    <property type="term" value="C:membrane"/>
    <property type="evidence" value="ECO:0007669"/>
    <property type="project" value="InterPro"/>
</dbReference>
<dbReference type="SMART" id="SM00283">
    <property type="entry name" value="MA"/>
    <property type="match status" value="1"/>
</dbReference>
<dbReference type="RefSeq" id="WP_134077521.1">
    <property type="nucleotide sequence ID" value="NZ_SOEB01000006.1"/>
</dbReference>
<feature type="domain" description="Methyl-accepting transducer" evidence="5">
    <location>
        <begin position="457"/>
        <end position="686"/>
    </location>
</feature>
<dbReference type="EMBL" id="SOEB01000006">
    <property type="protein sequence ID" value="TDX30614.1"/>
    <property type="molecule type" value="Genomic_DNA"/>
</dbReference>
<proteinExistence type="inferred from homology"/>
<dbReference type="InterPro" id="IPR003660">
    <property type="entry name" value="HAMP_dom"/>
</dbReference>
<dbReference type="PROSITE" id="PS50111">
    <property type="entry name" value="CHEMOTAXIS_TRANSDUC_2"/>
    <property type="match status" value="1"/>
</dbReference>
<dbReference type="CDD" id="cd11386">
    <property type="entry name" value="MCP_signal"/>
    <property type="match status" value="1"/>
</dbReference>
<protein>
    <submittedName>
        <fullName evidence="7">Methyl-accepting chemotaxis protein</fullName>
    </submittedName>
</protein>
<keyword evidence="4" id="KW-0812">Transmembrane</keyword>
<evidence type="ECO:0000256" key="4">
    <source>
        <dbReference type="SAM" id="Phobius"/>
    </source>
</evidence>
<dbReference type="PROSITE" id="PS50885">
    <property type="entry name" value="HAMP"/>
    <property type="match status" value="2"/>
</dbReference>
<evidence type="ECO:0000256" key="1">
    <source>
        <dbReference type="ARBA" id="ARBA00022500"/>
    </source>
</evidence>
<evidence type="ECO:0000256" key="2">
    <source>
        <dbReference type="ARBA" id="ARBA00029447"/>
    </source>
</evidence>
<dbReference type="InterPro" id="IPR004089">
    <property type="entry name" value="MCPsignal_dom"/>
</dbReference>
<evidence type="ECO:0000256" key="3">
    <source>
        <dbReference type="PROSITE-ProRule" id="PRU00284"/>
    </source>
</evidence>